<dbReference type="Gene3D" id="1.20.1560.10">
    <property type="entry name" value="ABC transporter type 1, transmembrane domain"/>
    <property type="match status" value="1"/>
</dbReference>
<comment type="subcellular location">
    <subcellularLocation>
        <location evidence="1">Cell membrane</location>
        <topology evidence="1">Multi-pass membrane protein</topology>
    </subcellularLocation>
</comment>
<keyword evidence="7 8" id="KW-0472">Membrane</keyword>
<dbReference type="PANTHER" id="PTHR24221:SF654">
    <property type="entry name" value="ATP-BINDING CASSETTE SUB-FAMILY B MEMBER 6"/>
    <property type="match status" value="1"/>
</dbReference>
<dbReference type="InterPro" id="IPR003593">
    <property type="entry name" value="AAA+_ATPase"/>
</dbReference>
<keyword evidence="3 8" id="KW-0812">Transmembrane</keyword>
<evidence type="ECO:0000256" key="5">
    <source>
        <dbReference type="ARBA" id="ARBA00022840"/>
    </source>
</evidence>
<evidence type="ECO:0000256" key="1">
    <source>
        <dbReference type="ARBA" id="ARBA00004651"/>
    </source>
</evidence>
<evidence type="ECO:0000256" key="3">
    <source>
        <dbReference type="ARBA" id="ARBA00022692"/>
    </source>
</evidence>
<sequence length="540" mass="59858">MNLLRYLHEQSWKLLWLSTTCALISGLAGASLVALISKGIGNSAPLDTLAWMFFGNCLLYMLAKTASELSLLHLTQRAILQLRINLSNKLLATPARRLQELGKPGLLVVLTKDIDVFVQSFVLVPLALGNLILIVVCLAYLAWLSWSLFAILAACLVIGAWAFHLAEQHPIRLMRQVREHVDLLFHNFRSLVDGSRELQLNAERGEAFVHRVIAPGAQLYKRAFVQGTTAYTWVLNVGAILFYLVIGVVLFIVPRWIPQPVQTLTTVTLVLLYLIRPIGELMGALPSLRQSGIALNKMQQLDNVLNQAPPTLAGPQPFDRARPVVLELHQVTHRYPGDVEDTHFTLGPVNLRLHAGEIVFIIGGNGSGKTTLAMVLLGLYEPEGGAVHLNGTAVTSANIAHYRQFFSAVLADFHLFEHLLNNETGAGEKTQRYVSALGLGHKVKVVDGKFSTVNLSTGQRKRLALVLAYLEDRPIYLFDEWAADQDPVFKRVFYTELLPDLKARGKTVVVISHDDAYFQCADRLLKLEHGQLTDLQRAAA</sequence>
<feature type="transmembrane region" description="Helical" evidence="8">
    <location>
        <begin position="121"/>
        <end position="142"/>
    </location>
</feature>
<dbReference type="Pfam" id="PF00005">
    <property type="entry name" value="ABC_tran"/>
    <property type="match status" value="1"/>
</dbReference>
<dbReference type="SMART" id="SM00382">
    <property type="entry name" value="AAA"/>
    <property type="match status" value="1"/>
</dbReference>
<evidence type="ECO:0000313" key="12">
    <source>
        <dbReference type="Proteomes" id="UP000321323"/>
    </source>
</evidence>
<dbReference type="InterPro" id="IPR005898">
    <property type="entry name" value="Cyc_pep_transpt_SyrD/YojI"/>
</dbReference>
<dbReference type="Gene3D" id="3.40.50.300">
    <property type="entry name" value="P-loop containing nucleotide triphosphate hydrolases"/>
    <property type="match status" value="1"/>
</dbReference>
<evidence type="ECO:0000256" key="2">
    <source>
        <dbReference type="ARBA" id="ARBA00022475"/>
    </source>
</evidence>
<reference evidence="11 12" key="1">
    <citation type="journal article" date="2019" name="Int. J. Syst. Evol. Microbiol.">
        <title>The Draft Whole-Genome Sequence of the Antibiotic Producer Empedobacter haloabium ATCC 31962 Provides Indications for Its Taxonomic Reclassification.</title>
        <authorList>
            <person name="Miess H."/>
            <person name="Arlt P."/>
            <person name="Apel A.K."/>
            <person name="Weber T."/>
            <person name="Nieselt K."/>
            <person name="Hanssen F."/>
            <person name="Czemmel S."/>
            <person name="Nahnsen S."/>
            <person name="Gross H."/>
        </authorList>
    </citation>
    <scope>NUCLEOTIDE SEQUENCE [LARGE SCALE GENOMIC DNA]</scope>
    <source>
        <strain evidence="11 12">ATCC 31962</strain>
    </source>
</reference>
<dbReference type="InterPro" id="IPR039421">
    <property type="entry name" value="Type_1_exporter"/>
</dbReference>
<evidence type="ECO:0000256" key="8">
    <source>
        <dbReference type="SAM" id="Phobius"/>
    </source>
</evidence>
<evidence type="ECO:0000256" key="7">
    <source>
        <dbReference type="ARBA" id="ARBA00023136"/>
    </source>
</evidence>
<dbReference type="SUPFAM" id="SSF90123">
    <property type="entry name" value="ABC transporter transmembrane region"/>
    <property type="match status" value="1"/>
</dbReference>
<feature type="transmembrane region" description="Helical" evidence="8">
    <location>
        <begin position="48"/>
        <end position="67"/>
    </location>
</feature>
<feature type="domain" description="ABC transmembrane type-1" evidence="10">
    <location>
        <begin position="16"/>
        <end position="290"/>
    </location>
</feature>
<dbReference type="InterPro" id="IPR003439">
    <property type="entry name" value="ABC_transporter-like_ATP-bd"/>
</dbReference>
<dbReference type="CDD" id="cd03228">
    <property type="entry name" value="ABCC_MRP_Like"/>
    <property type="match status" value="1"/>
</dbReference>
<keyword evidence="12" id="KW-1185">Reference proteome</keyword>
<keyword evidence="6 8" id="KW-1133">Transmembrane helix</keyword>
<keyword evidence="2" id="KW-1003">Cell membrane</keyword>
<feature type="transmembrane region" description="Helical" evidence="8">
    <location>
        <begin position="230"/>
        <end position="253"/>
    </location>
</feature>
<evidence type="ECO:0000259" key="10">
    <source>
        <dbReference type="PROSITE" id="PS50929"/>
    </source>
</evidence>
<evidence type="ECO:0000256" key="6">
    <source>
        <dbReference type="ARBA" id="ARBA00022989"/>
    </source>
</evidence>
<organism evidence="11 12">
    <name type="scientific">[Empedobacter] haloabium</name>
    <dbReference type="NCBI Taxonomy" id="592317"/>
    <lineage>
        <taxon>Bacteria</taxon>
        <taxon>Pseudomonadati</taxon>
        <taxon>Pseudomonadota</taxon>
        <taxon>Betaproteobacteria</taxon>
        <taxon>Burkholderiales</taxon>
        <taxon>Oxalobacteraceae</taxon>
        <taxon>Telluria group</taxon>
        <taxon>Telluria group incertae sedis</taxon>
    </lineage>
</organism>
<gene>
    <name evidence="11" type="ORF">E7V67_021945</name>
</gene>
<name>A0ABZ1UI43_9BURK</name>
<evidence type="ECO:0000259" key="9">
    <source>
        <dbReference type="PROSITE" id="PS50893"/>
    </source>
</evidence>
<feature type="transmembrane region" description="Helical" evidence="8">
    <location>
        <begin position="12"/>
        <end position="36"/>
    </location>
</feature>
<proteinExistence type="predicted"/>
<protein>
    <submittedName>
        <fullName evidence="11">Cyclic peptide export ABC transporter</fullName>
    </submittedName>
</protein>
<dbReference type="InterPro" id="IPR011527">
    <property type="entry name" value="ABC1_TM_dom"/>
</dbReference>
<keyword evidence="5" id="KW-0067">ATP-binding</keyword>
<dbReference type="SUPFAM" id="SSF52540">
    <property type="entry name" value="P-loop containing nucleoside triphosphate hydrolases"/>
    <property type="match status" value="1"/>
</dbReference>
<dbReference type="InterPro" id="IPR036640">
    <property type="entry name" value="ABC1_TM_sf"/>
</dbReference>
<dbReference type="NCBIfam" id="TIGR01194">
    <property type="entry name" value="cyc_pep_trnsptr"/>
    <property type="match status" value="1"/>
</dbReference>
<dbReference type="Proteomes" id="UP000321323">
    <property type="component" value="Chromosome"/>
</dbReference>
<evidence type="ECO:0000256" key="4">
    <source>
        <dbReference type="ARBA" id="ARBA00022741"/>
    </source>
</evidence>
<feature type="transmembrane region" description="Helical" evidence="8">
    <location>
        <begin position="148"/>
        <end position="166"/>
    </location>
</feature>
<dbReference type="InterPro" id="IPR027417">
    <property type="entry name" value="P-loop_NTPase"/>
</dbReference>
<evidence type="ECO:0000313" key="11">
    <source>
        <dbReference type="EMBL" id="WUR12339.1"/>
    </source>
</evidence>
<dbReference type="PANTHER" id="PTHR24221">
    <property type="entry name" value="ATP-BINDING CASSETTE SUB-FAMILY B"/>
    <property type="match status" value="1"/>
</dbReference>
<keyword evidence="4" id="KW-0547">Nucleotide-binding</keyword>
<dbReference type="PROSITE" id="PS50893">
    <property type="entry name" value="ABC_TRANSPORTER_2"/>
    <property type="match status" value="1"/>
</dbReference>
<dbReference type="PROSITE" id="PS50929">
    <property type="entry name" value="ABC_TM1F"/>
    <property type="match status" value="1"/>
</dbReference>
<accession>A0ABZ1UI43</accession>
<dbReference type="EMBL" id="CP136508">
    <property type="protein sequence ID" value="WUR12339.1"/>
    <property type="molecule type" value="Genomic_DNA"/>
</dbReference>
<feature type="domain" description="ABC transporter" evidence="9">
    <location>
        <begin position="326"/>
        <end position="540"/>
    </location>
</feature>